<reference evidence="3 4" key="1">
    <citation type="submission" date="2021-03" db="EMBL/GenBank/DDBJ databases">
        <title>Genomic Encyclopedia of Type Strains, Phase III (KMG-III): the genomes of soil and plant-associated and newly described type strains.</title>
        <authorList>
            <person name="Whitman W."/>
        </authorList>
    </citation>
    <scope>NUCLEOTIDE SEQUENCE [LARGE SCALE GENOMIC DNA]</scope>
    <source>
        <strain evidence="3 4">IMMIB AFH-6</strain>
    </source>
</reference>
<organism evidence="3 4">
    <name type="scientific">Azospirillum rugosum</name>
    <dbReference type="NCBI Taxonomy" id="416170"/>
    <lineage>
        <taxon>Bacteria</taxon>
        <taxon>Pseudomonadati</taxon>
        <taxon>Pseudomonadota</taxon>
        <taxon>Alphaproteobacteria</taxon>
        <taxon>Rhodospirillales</taxon>
        <taxon>Azospirillaceae</taxon>
        <taxon>Azospirillum</taxon>
    </lineage>
</organism>
<evidence type="ECO:0000256" key="2">
    <source>
        <dbReference type="SAM" id="Phobius"/>
    </source>
</evidence>
<evidence type="ECO:0000256" key="1">
    <source>
        <dbReference type="SAM" id="MobiDB-lite"/>
    </source>
</evidence>
<dbReference type="RefSeq" id="WP_209765878.1">
    <property type="nucleotide sequence ID" value="NZ_JAGINP010000005.1"/>
</dbReference>
<keyword evidence="2" id="KW-0812">Transmembrane</keyword>
<proteinExistence type="predicted"/>
<keyword evidence="4" id="KW-1185">Reference proteome</keyword>
<dbReference type="Proteomes" id="UP000781958">
    <property type="component" value="Unassembled WGS sequence"/>
</dbReference>
<name>A0ABS4SHL6_9PROT</name>
<gene>
    <name evidence="3" type="ORF">J2851_001829</name>
</gene>
<feature type="transmembrane region" description="Helical" evidence="2">
    <location>
        <begin position="46"/>
        <end position="67"/>
    </location>
</feature>
<feature type="compositionally biased region" description="Polar residues" evidence="1">
    <location>
        <begin position="24"/>
        <end position="42"/>
    </location>
</feature>
<keyword evidence="2" id="KW-1133">Transmembrane helix</keyword>
<evidence type="ECO:0000313" key="3">
    <source>
        <dbReference type="EMBL" id="MBP2292068.1"/>
    </source>
</evidence>
<comment type="caution">
    <text evidence="3">The sequence shown here is derived from an EMBL/GenBank/DDBJ whole genome shotgun (WGS) entry which is preliminary data.</text>
</comment>
<evidence type="ECO:0000313" key="4">
    <source>
        <dbReference type="Proteomes" id="UP000781958"/>
    </source>
</evidence>
<keyword evidence="2" id="KW-0472">Membrane</keyword>
<accession>A0ABS4SHL6</accession>
<sequence length="68" mass="7031">MRRHRPLGDTDPRGGEPKPGLSSEAASRNAIHSTITPSSTRGGWTAGGMAIPALLIVVLIVALAALFL</sequence>
<protein>
    <submittedName>
        <fullName evidence="3">Uncharacterized protein</fullName>
    </submittedName>
</protein>
<dbReference type="EMBL" id="JAGINP010000005">
    <property type="protein sequence ID" value="MBP2292068.1"/>
    <property type="molecule type" value="Genomic_DNA"/>
</dbReference>
<feature type="region of interest" description="Disordered" evidence="1">
    <location>
        <begin position="1"/>
        <end position="43"/>
    </location>
</feature>
<feature type="compositionally biased region" description="Basic and acidic residues" evidence="1">
    <location>
        <begin position="1"/>
        <end position="16"/>
    </location>
</feature>